<evidence type="ECO:0000259" key="9">
    <source>
        <dbReference type="Pfam" id="PF13231"/>
    </source>
</evidence>
<dbReference type="InterPro" id="IPR038731">
    <property type="entry name" value="RgtA/B/C-like"/>
</dbReference>
<comment type="caution">
    <text evidence="10">The sequence shown here is derived from an EMBL/GenBank/DDBJ whole genome shotgun (WGS) entry which is preliminary data.</text>
</comment>
<keyword evidence="2" id="KW-1003">Cell membrane</keyword>
<dbReference type="EMBL" id="BJUZ01000001">
    <property type="protein sequence ID" value="GEK93528.1"/>
    <property type="molecule type" value="Genomic_DNA"/>
</dbReference>
<name>A0A511AZC1_9PROT</name>
<keyword evidence="4 10" id="KW-0808">Transferase</keyword>
<sequence length="457" mass="50224">MGCRLWLLLFVVTAVRLVLAACMPLTPDEAYYWVWSRHIEGGYLDHPFMVALWIRVGTFIAGENPFGVRLLGPISAFLGSCILYKAATNLITPGRYILVGERAVLLLNATLMLGLGAATMTPDTPLLFFISLTLYALSRALTASEVGLSRVWWAITGAMLGLAFDAKYTAALIGIGIGGFVLTDRRRLWRQLGPWGAIPVLMMVMSPVIYWNATHHWASFIKQGERNGDWHPARALQFLGELLGGQVGLATPIIFVIFVYGAYRTLRRENLLAWLIFLPACVFFIHALGDRVQANWPAVIYPVLALAAAGTNWRIRTAVVSGFALTLGVTVQAAFSPVPLTAHQDPILRQTAGWQEFAHSLAVRATEQGASALVVRDYALASELAFSQNVLPVVGDDPRWQLFSLPAHNVAIGLRVEEERRDKNSSDLCRLSKGHIVRCYASALVSSVQGAQLPKRF</sequence>
<keyword evidence="6 8" id="KW-1133">Transmembrane helix</keyword>
<evidence type="ECO:0000256" key="6">
    <source>
        <dbReference type="ARBA" id="ARBA00022989"/>
    </source>
</evidence>
<dbReference type="GO" id="GO:0016763">
    <property type="term" value="F:pentosyltransferase activity"/>
    <property type="evidence" value="ECO:0007669"/>
    <property type="project" value="TreeGrafter"/>
</dbReference>
<feature type="transmembrane region" description="Helical" evidence="8">
    <location>
        <begin position="66"/>
        <end position="84"/>
    </location>
</feature>
<dbReference type="PANTHER" id="PTHR33908:SF11">
    <property type="entry name" value="MEMBRANE PROTEIN"/>
    <property type="match status" value="1"/>
</dbReference>
<evidence type="ECO:0000256" key="1">
    <source>
        <dbReference type="ARBA" id="ARBA00004651"/>
    </source>
</evidence>
<dbReference type="GO" id="GO:0009103">
    <property type="term" value="P:lipopolysaccharide biosynthetic process"/>
    <property type="evidence" value="ECO:0007669"/>
    <property type="project" value="UniProtKB-ARBA"/>
</dbReference>
<comment type="subcellular location">
    <subcellularLocation>
        <location evidence="1">Cell membrane</location>
        <topology evidence="1">Multi-pass membrane protein</topology>
    </subcellularLocation>
</comment>
<dbReference type="Proteomes" id="UP000321230">
    <property type="component" value="Unassembled WGS sequence"/>
</dbReference>
<evidence type="ECO:0000256" key="8">
    <source>
        <dbReference type="SAM" id="Phobius"/>
    </source>
</evidence>
<feature type="transmembrane region" description="Helical" evidence="8">
    <location>
        <begin position="294"/>
        <end position="311"/>
    </location>
</feature>
<feature type="transmembrane region" description="Helical" evidence="8">
    <location>
        <begin position="242"/>
        <end position="263"/>
    </location>
</feature>
<feature type="transmembrane region" description="Helical" evidence="8">
    <location>
        <begin position="318"/>
        <end position="335"/>
    </location>
</feature>
<evidence type="ECO:0000256" key="2">
    <source>
        <dbReference type="ARBA" id="ARBA00022475"/>
    </source>
</evidence>
<dbReference type="InterPro" id="IPR050297">
    <property type="entry name" value="LipidA_mod_glycosyltrf_83"/>
</dbReference>
<accession>A0A511AZC1</accession>
<feature type="transmembrane region" description="Helical" evidence="8">
    <location>
        <begin position="270"/>
        <end position="288"/>
    </location>
</feature>
<feature type="transmembrane region" description="Helical" evidence="8">
    <location>
        <begin position="105"/>
        <end position="131"/>
    </location>
</feature>
<feature type="transmembrane region" description="Helical" evidence="8">
    <location>
        <begin position="151"/>
        <end position="182"/>
    </location>
</feature>
<reference evidence="10 11" key="1">
    <citation type="submission" date="2019-07" db="EMBL/GenBank/DDBJ databases">
        <title>Whole genome shotgun sequence of Gluconobacter wancherniae NBRC 103581.</title>
        <authorList>
            <person name="Hosoyama A."/>
            <person name="Uohara A."/>
            <person name="Ohji S."/>
            <person name="Ichikawa N."/>
        </authorList>
    </citation>
    <scope>NUCLEOTIDE SEQUENCE [LARGE SCALE GENOMIC DNA]</scope>
    <source>
        <strain evidence="10 11">NBRC 103581</strain>
    </source>
</reference>
<keyword evidence="7 8" id="KW-0472">Membrane</keyword>
<gene>
    <name evidence="10" type="ORF">GWA01_12980</name>
</gene>
<evidence type="ECO:0000313" key="11">
    <source>
        <dbReference type="Proteomes" id="UP000321230"/>
    </source>
</evidence>
<organism evidence="10 11">
    <name type="scientific">Gluconobacter wancherniae NBRC 103581</name>
    <dbReference type="NCBI Taxonomy" id="656744"/>
    <lineage>
        <taxon>Bacteria</taxon>
        <taxon>Pseudomonadati</taxon>
        <taxon>Pseudomonadota</taxon>
        <taxon>Alphaproteobacteria</taxon>
        <taxon>Acetobacterales</taxon>
        <taxon>Acetobacteraceae</taxon>
        <taxon>Gluconobacter</taxon>
    </lineage>
</organism>
<evidence type="ECO:0000313" key="10">
    <source>
        <dbReference type="EMBL" id="GEK93528.1"/>
    </source>
</evidence>
<evidence type="ECO:0000256" key="4">
    <source>
        <dbReference type="ARBA" id="ARBA00022679"/>
    </source>
</evidence>
<evidence type="ECO:0000256" key="7">
    <source>
        <dbReference type="ARBA" id="ARBA00023136"/>
    </source>
</evidence>
<keyword evidence="3" id="KW-0328">Glycosyltransferase</keyword>
<evidence type="ECO:0000256" key="3">
    <source>
        <dbReference type="ARBA" id="ARBA00022676"/>
    </source>
</evidence>
<feature type="domain" description="Glycosyltransferase RgtA/B/C/D-like" evidence="9">
    <location>
        <begin position="45"/>
        <end position="211"/>
    </location>
</feature>
<dbReference type="PANTHER" id="PTHR33908">
    <property type="entry name" value="MANNOSYLTRANSFERASE YKCB-RELATED"/>
    <property type="match status" value="1"/>
</dbReference>
<keyword evidence="5 8" id="KW-0812">Transmembrane</keyword>
<protein>
    <submittedName>
        <fullName evidence="10">Glycosyl transferase</fullName>
    </submittedName>
</protein>
<dbReference type="GO" id="GO:0005886">
    <property type="term" value="C:plasma membrane"/>
    <property type="evidence" value="ECO:0007669"/>
    <property type="project" value="UniProtKB-SubCell"/>
</dbReference>
<keyword evidence="11" id="KW-1185">Reference proteome</keyword>
<dbReference type="AlphaFoldDB" id="A0A511AZC1"/>
<dbReference type="Pfam" id="PF13231">
    <property type="entry name" value="PMT_2"/>
    <property type="match status" value="1"/>
</dbReference>
<proteinExistence type="predicted"/>
<evidence type="ECO:0000256" key="5">
    <source>
        <dbReference type="ARBA" id="ARBA00022692"/>
    </source>
</evidence>
<feature type="transmembrane region" description="Helical" evidence="8">
    <location>
        <begin position="194"/>
        <end position="213"/>
    </location>
</feature>